<dbReference type="InterPro" id="IPR050576">
    <property type="entry name" value="Cilia_flagella_integrity"/>
</dbReference>
<dbReference type="InterPro" id="IPR032675">
    <property type="entry name" value="LRR_dom_sf"/>
</dbReference>
<keyword evidence="7" id="KW-0966">Cell projection</keyword>
<comment type="subcellular location">
    <subcellularLocation>
        <location evidence="2">Cell projection</location>
        <location evidence="2">Cilium</location>
    </subcellularLocation>
</comment>
<name>A0A182S8P9_9DIPT</name>
<keyword evidence="10" id="KW-1185">Reference proteome</keyword>
<reference evidence="10" key="1">
    <citation type="submission" date="2013-09" db="EMBL/GenBank/DDBJ databases">
        <title>The Genome Sequence of Anopheles maculatus species B.</title>
        <authorList>
            <consortium name="The Broad Institute Genomics Platform"/>
            <person name="Neafsey D.E."/>
            <person name="Besansky N."/>
            <person name="Howell P."/>
            <person name="Walton C."/>
            <person name="Young S.K."/>
            <person name="Zeng Q."/>
            <person name="Gargeya S."/>
            <person name="Fitzgerald M."/>
            <person name="Haas B."/>
            <person name="Abouelleil A."/>
            <person name="Allen A.W."/>
            <person name="Alvarado L."/>
            <person name="Arachchi H.M."/>
            <person name="Berlin A.M."/>
            <person name="Chapman S.B."/>
            <person name="Gainer-Dewar J."/>
            <person name="Goldberg J."/>
            <person name="Griggs A."/>
            <person name="Gujja S."/>
            <person name="Hansen M."/>
            <person name="Howarth C."/>
            <person name="Imamovic A."/>
            <person name="Ireland A."/>
            <person name="Larimer J."/>
            <person name="McCowan C."/>
            <person name="Murphy C."/>
            <person name="Pearson M."/>
            <person name="Poon T.W."/>
            <person name="Priest M."/>
            <person name="Roberts A."/>
            <person name="Saif S."/>
            <person name="Shea T."/>
            <person name="Sisk P."/>
            <person name="Sykes S."/>
            <person name="Wortman J."/>
            <person name="Nusbaum C."/>
            <person name="Birren B."/>
        </authorList>
    </citation>
    <scope>NUCLEOTIDE SEQUENCE [LARGE SCALE GENOMIC DNA]</scope>
    <source>
        <strain evidence="10">maculatus3</strain>
    </source>
</reference>
<evidence type="ECO:0000256" key="7">
    <source>
        <dbReference type="ARBA" id="ARBA00023273"/>
    </source>
</evidence>
<evidence type="ECO:0000256" key="8">
    <source>
        <dbReference type="ARBA" id="ARBA00024433"/>
    </source>
</evidence>
<dbReference type="PANTHER" id="PTHR45973:SF9">
    <property type="entry name" value="LEUCINE-RICH REPEAT-CONTAINING PROTEIN 46"/>
    <property type="match status" value="1"/>
</dbReference>
<evidence type="ECO:0000256" key="4">
    <source>
        <dbReference type="ARBA" id="ARBA00022614"/>
    </source>
</evidence>
<comment type="similarity">
    <text evidence="3">Belongs to the DNAAF1 family.</text>
</comment>
<dbReference type="AlphaFoldDB" id="A0A182S8P9"/>
<evidence type="ECO:0000256" key="6">
    <source>
        <dbReference type="ARBA" id="ARBA00023069"/>
    </source>
</evidence>
<reference evidence="9" key="2">
    <citation type="submission" date="2020-05" db="UniProtKB">
        <authorList>
            <consortium name="EnsemblMetazoa"/>
        </authorList>
    </citation>
    <scope>IDENTIFICATION</scope>
    <source>
        <strain evidence="9">maculatus3</strain>
    </source>
</reference>
<accession>A0A182S8P9</accession>
<sequence>ILPVLNTLNISHNYLKSIESIAELRKCDFVSVLDISHNRIEDIAIVKVLGDMKGLRVLTMVGNPVVNDIPSYRNAVATKKSAKNICVGRRKNNARCGEASMQHFVYAIEEPENLNW</sequence>
<evidence type="ECO:0000256" key="3">
    <source>
        <dbReference type="ARBA" id="ARBA00006453"/>
    </source>
</evidence>
<dbReference type="PROSITE" id="PS51450">
    <property type="entry name" value="LRR"/>
    <property type="match status" value="1"/>
</dbReference>
<proteinExistence type="inferred from homology"/>
<dbReference type="GO" id="GO:0070840">
    <property type="term" value="F:dynein complex binding"/>
    <property type="evidence" value="ECO:0007669"/>
    <property type="project" value="TreeGrafter"/>
</dbReference>
<keyword evidence="4" id="KW-0433">Leucine-rich repeat</keyword>
<dbReference type="EnsemblMetazoa" id="AMAM001915-RA">
    <property type="protein sequence ID" value="AMAM001915-PA"/>
    <property type="gene ID" value="AMAM001915"/>
</dbReference>
<dbReference type="Proteomes" id="UP000075901">
    <property type="component" value="Unassembled WGS sequence"/>
</dbReference>
<dbReference type="GO" id="GO:0035082">
    <property type="term" value="P:axoneme assembly"/>
    <property type="evidence" value="ECO:0007669"/>
    <property type="project" value="TreeGrafter"/>
</dbReference>
<organism evidence="9 10">
    <name type="scientific">Anopheles maculatus</name>
    <dbReference type="NCBI Taxonomy" id="74869"/>
    <lineage>
        <taxon>Eukaryota</taxon>
        <taxon>Metazoa</taxon>
        <taxon>Ecdysozoa</taxon>
        <taxon>Arthropoda</taxon>
        <taxon>Hexapoda</taxon>
        <taxon>Insecta</taxon>
        <taxon>Pterygota</taxon>
        <taxon>Neoptera</taxon>
        <taxon>Endopterygota</taxon>
        <taxon>Diptera</taxon>
        <taxon>Nematocera</taxon>
        <taxon>Culicoidea</taxon>
        <taxon>Culicidae</taxon>
        <taxon>Anophelinae</taxon>
        <taxon>Anopheles</taxon>
        <taxon>Anopheles maculatus group</taxon>
    </lineage>
</organism>
<evidence type="ECO:0000256" key="5">
    <source>
        <dbReference type="ARBA" id="ARBA00022737"/>
    </source>
</evidence>
<comment type="function">
    <text evidence="1">Cilium-specific protein required for cilia structures.</text>
</comment>
<dbReference type="InterPro" id="IPR001611">
    <property type="entry name" value="Leu-rich_rpt"/>
</dbReference>
<keyword evidence="6" id="KW-0969">Cilium</keyword>
<evidence type="ECO:0000313" key="10">
    <source>
        <dbReference type="Proteomes" id="UP000075901"/>
    </source>
</evidence>
<dbReference type="VEuPathDB" id="VectorBase:AMAM001915"/>
<dbReference type="Gene3D" id="3.80.10.10">
    <property type="entry name" value="Ribonuclease Inhibitor"/>
    <property type="match status" value="1"/>
</dbReference>
<protein>
    <recommendedName>
        <fullName evidence="8">Dynein axonemal assembly factor 1 homolog</fullName>
    </recommendedName>
</protein>
<dbReference type="SUPFAM" id="SSF52058">
    <property type="entry name" value="L domain-like"/>
    <property type="match status" value="1"/>
</dbReference>
<evidence type="ECO:0000256" key="2">
    <source>
        <dbReference type="ARBA" id="ARBA00004138"/>
    </source>
</evidence>
<dbReference type="PANTHER" id="PTHR45973">
    <property type="entry name" value="PROTEIN PHOSPHATASE 1 REGULATORY SUBUNIT SDS22-RELATED"/>
    <property type="match status" value="1"/>
</dbReference>
<evidence type="ECO:0000256" key="1">
    <source>
        <dbReference type="ARBA" id="ARBA00003843"/>
    </source>
</evidence>
<evidence type="ECO:0000313" key="9">
    <source>
        <dbReference type="EnsemblMetazoa" id="AMAM001915-PA"/>
    </source>
</evidence>
<dbReference type="GO" id="GO:0005930">
    <property type="term" value="C:axoneme"/>
    <property type="evidence" value="ECO:0007669"/>
    <property type="project" value="TreeGrafter"/>
</dbReference>
<keyword evidence="5" id="KW-0677">Repeat</keyword>